<dbReference type="GO" id="GO:0005524">
    <property type="term" value="F:ATP binding"/>
    <property type="evidence" value="ECO:0007669"/>
    <property type="project" value="UniProtKB-KW"/>
</dbReference>
<dbReference type="SMART" id="SM00448">
    <property type="entry name" value="REC"/>
    <property type="match status" value="2"/>
</dbReference>
<dbReference type="Pfam" id="PF00072">
    <property type="entry name" value="Response_reg"/>
    <property type="match status" value="2"/>
</dbReference>
<keyword evidence="17" id="KW-1185">Reference proteome</keyword>
<dbReference type="CDD" id="cd16922">
    <property type="entry name" value="HATPase_EvgS-ArcB-TorS-like"/>
    <property type="match status" value="1"/>
</dbReference>
<dbReference type="Pfam" id="PF02518">
    <property type="entry name" value="HATPase_c"/>
    <property type="match status" value="1"/>
</dbReference>
<evidence type="ECO:0000259" key="12">
    <source>
        <dbReference type="PROSITE" id="PS50109"/>
    </source>
</evidence>
<feature type="domain" description="PAS" evidence="14">
    <location>
        <begin position="154"/>
        <end position="217"/>
    </location>
</feature>
<dbReference type="Pfam" id="PF13426">
    <property type="entry name" value="PAS_9"/>
    <property type="match status" value="1"/>
</dbReference>
<dbReference type="Pfam" id="PF13188">
    <property type="entry name" value="PAS_8"/>
    <property type="match status" value="1"/>
</dbReference>
<evidence type="ECO:0000256" key="9">
    <source>
        <dbReference type="ARBA" id="ARBA00064003"/>
    </source>
</evidence>
<dbReference type="SUPFAM" id="SSF55874">
    <property type="entry name" value="ATPase domain of HSP90 chaperone/DNA topoisomerase II/histidine kinase"/>
    <property type="match status" value="1"/>
</dbReference>
<evidence type="ECO:0000256" key="3">
    <source>
        <dbReference type="ARBA" id="ARBA00022553"/>
    </source>
</evidence>
<dbReference type="PRINTS" id="PR00344">
    <property type="entry name" value="BCTRLSENSOR"/>
</dbReference>
<feature type="modified residue" description="4-aspartylphosphate" evidence="11">
    <location>
        <position position="1088"/>
    </location>
</feature>
<evidence type="ECO:0000256" key="11">
    <source>
        <dbReference type="PROSITE-ProRule" id="PRU00169"/>
    </source>
</evidence>
<dbReference type="SMART" id="SM00091">
    <property type="entry name" value="PAS"/>
    <property type="match status" value="3"/>
</dbReference>
<dbReference type="GO" id="GO:0000155">
    <property type="term" value="F:phosphorelay sensor kinase activity"/>
    <property type="evidence" value="ECO:0007669"/>
    <property type="project" value="InterPro"/>
</dbReference>
<dbReference type="RefSeq" id="WP_131958639.1">
    <property type="nucleotide sequence ID" value="NZ_SMFL01000004.1"/>
</dbReference>
<accession>A0A4R5DM75</accession>
<sequence>MNYLRGELFARLQGDEYLYDFIRAFAVDGLLVSDTGIDGNYWADKTLLRTLYGSDYQEQTRLPDDFLHKLNEIRKVLQAGLGLLVSEKFHYKNKESGLSLAIKTEVLGSAAGGIADNIILLAVKFGHADENEPIPEQKLQDNEAIYRWRDPEMLLANMRDVLIIISPEGLFLYASRSWTEIYGYEIDETLGKSFIPFVHPDDLEICLKTLQDTVTSGVALPGIEHRILHKDGSWSWSLTTAKIDSESGEIILTSHDITRLKNSEQKLRELALVASATRDLILITNEKGEIAWVNDAFKAQTGYDEFEITGRKLLDVIEDSDAKPQVVGCLEKVLCNPDVMHDEIRMSSRAGIAFWVELTVTSVFDANGACTNLIAVMRDISARKRSDLELKRTREMLEQTNSVARVGGWEYSLKDEKIYWTSVTKEIHEVEPDFEPTMATAMLFYKEGPGREKMEMAIRESLANGGSYDMELEMITARGNEIWGRIMGASEFHDGKCIRLYGSFQDITQRKEAENKLSQSAELLQKLTNQAPGSLYQFQLFDDGKINFPYFSSGLTKDYLPSLKDLNFDRAHLLSLIHPDDVNGFVKSIYKSAQDLEKWEEDFRVLIPENQVTWLRGESLPERLENSVMWHGYLQNITHRKQAEDKLLRSEAKFRSLYDSTSDAVVLFDQNGFLDCNEAALKMFNIERDPNSEPLLLCSMFPLHQPNGEESDVLSKRHIATAYQQGSLSAEWSFIRRTDDVEEEFISEVLLNVIDINGQKVMQAVVRDITARKMAELQLSEAREHAEAANKLKSEFLANMSHEIRTPLNGIIGFTDLLLKTRLDDTQRQYMSMVLQSANSLLEIVNDILDFSKIEAGKLELVWEKTDLLELCGQVADLVTYQAHQKDLEILLDISSDIPHFIHTDSVRLKQILLNLMSNAVKFTPSGEIELKVEVISVKADNTHTFRFSVRDTGIGIELQNQQKIFEAFEQEDSSTTKRFGGTGLGINISSNLLAMMNSRLCLESTAGVGSLFYFDVDFKPVEDEQEFVWLNSDRIRRVMIVDDNVSNGRILKRMLSNKNIEADFVSGGRQAIDRIESGQNYDVVLMDYHMPDMDGLQTISYLKSSIGYYLPVILLNRSSEEEMLVHTGEEQGVQARLVKPVKIQQLFRALGDLDFDRNMDANAKPGNKIQSDQWPITENYTILVVEDHMINMLLVRTMLGKILPNINLIEAVNGVLAVEAFVRQKPDLIFMDIQMPEMNGYEAAIKIRKLETGHRTPIIALTAGIVKGEREKCIAAGMDDYLTKPVLKDTLEKTIRKWLLN</sequence>
<dbReference type="Gene3D" id="3.30.450.20">
    <property type="entry name" value="PAS domain"/>
    <property type="match status" value="5"/>
</dbReference>
<evidence type="ECO:0000256" key="6">
    <source>
        <dbReference type="ARBA" id="ARBA00022777"/>
    </source>
</evidence>
<dbReference type="Gene3D" id="3.30.565.10">
    <property type="entry name" value="Histidine kinase-like ATPase, C-terminal domain"/>
    <property type="match status" value="1"/>
</dbReference>
<feature type="domain" description="PAS" evidence="14">
    <location>
        <begin position="266"/>
        <end position="321"/>
    </location>
</feature>
<comment type="catalytic activity">
    <reaction evidence="1">
        <text>ATP + protein L-histidine = ADP + protein N-phospho-L-histidine.</text>
        <dbReference type="EC" id="2.7.13.3"/>
    </reaction>
</comment>
<evidence type="ECO:0000256" key="5">
    <source>
        <dbReference type="ARBA" id="ARBA00022741"/>
    </source>
</evidence>
<feature type="domain" description="PAC" evidence="15">
    <location>
        <begin position="340"/>
        <end position="392"/>
    </location>
</feature>
<dbReference type="EMBL" id="SMFL01000004">
    <property type="protein sequence ID" value="TDE15376.1"/>
    <property type="molecule type" value="Genomic_DNA"/>
</dbReference>
<keyword evidence="3 11" id="KW-0597">Phosphoprotein</keyword>
<dbReference type="OrthoDB" id="9811889at2"/>
<feature type="modified residue" description="4-aspartylphosphate" evidence="11">
    <location>
        <position position="1233"/>
    </location>
</feature>
<dbReference type="Pfam" id="PF08447">
    <property type="entry name" value="PAS_3"/>
    <property type="match status" value="1"/>
</dbReference>
<dbReference type="SUPFAM" id="SSF55785">
    <property type="entry name" value="PYP-like sensor domain (PAS domain)"/>
    <property type="match status" value="5"/>
</dbReference>
<dbReference type="CDD" id="cd00082">
    <property type="entry name" value="HisKA"/>
    <property type="match status" value="1"/>
</dbReference>
<dbReference type="InterPro" id="IPR036890">
    <property type="entry name" value="HATPase_C_sf"/>
</dbReference>
<evidence type="ECO:0000313" key="16">
    <source>
        <dbReference type="EMBL" id="TDE15376.1"/>
    </source>
</evidence>
<dbReference type="InterPro" id="IPR000014">
    <property type="entry name" value="PAS"/>
</dbReference>
<keyword evidence="5" id="KW-0547">Nucleotide-binding</keyword>
<feature type="domain" description="PAC" evidence="15">
    <location>
        <begin position="468"/>
        <end position="519"/>
    </location>
</feature>
<dbReference type="InterPro" id="IPR001789">
    <property type="entry name" value="Sig_transdc_resp-reg_receiver"/>
</dbReference>
<feature type="domain" description="Response regulatory" evidence="13">
    <location>
        <begin position="1182"/>
        <end position="1300"/>
    </location>
</feature>
<keyword evidence="7" id="KW-0067">ATP-binding</keyword>
<dbReference type="InterPro" id="IPR003661">
    <property type="entry name" value="HisK_dim/P_dom"/>
</dbReference>
<evidence type="ECO:0000259" key="14">
    <source>
        <dbReference type="PROSITE" id="PS50112"/>
    </source>
</evidence>
<keyword evidence="4" id="KW-0808">Transferase</keyword>
<proteinExistence type="predicted"/>
<dbReference type="PROSITE" id="PS50109">
    <property type="entry name" value="HIS_KIN"/>
    <property type="match status" value="1"/>
</dbReference>
<dbReference type="SMART" id="SM00388">
    <property type="entry name" value="HisKA"/>
    <property type="match status" value="1"/>
</dbReference>
<comment type="caution">
    <text evidence="16">The sequence shown here is derived from an EMBL/GenBank/DDBJ whole genome shotgun (WGS) entry which is preliminary data.</text>
</comment>
<evidence type="ECO:0000256" key="1">
    <source>
        <dbReference type="ARBA" id="ARBA00000085"/>
    </source>
</evidence>
<evidence type="ECO:0000256" key="7">
    <source>
        <dbReference type="ARBA" id="ARBA00022840"/>
    </source>
</evidence>
<dbReference type="InterPro" id="IPR035965">
    <property type="entry name" value="PAS-like_dom_sf"/>
</dbReference>
<dbReference type="NCBIfam" id="TIGR00229">
    <property type="entry name" value="sensory_box"/>
    <property type="match status" value="3"/>
</dbReference>
<feature type="domain" description="PAC" evidence="15">
    <location>
        <begin position="221"/>
        <end position="269"/>
    </location>
</feature>
<dbReference type="SUPFAM" id="SSF52172">
    <property type="entry name" value="CheY-like"/>
    <property type="match status" value="2"/>
</dbReference>
<evidence type="ECO:0000259" key="15">
    <source>
        <dbReference type="PROSITE" id="PS50113"/>
    </source>
</evidence>
<dbReference type="CDD" id="cd00130">
    <property type="entry name" value="PAS"/>
    <property type="match status" value="2"/>
</dbReference>
<evidence type="ECO:0000313" key="17">
    <source>
        <dbReference type="Proteomes" id="UP000294850"/>
    </source>
</evidence>
<dbReference type="InterPro" id="IPR013655">
    <property type="entry name" value="PAS_fold_3"/>
</dbReference>
<dbReference type="PANTHER" id="PTHR45339:SF1">
    <property type="entry name" value="HYBRID SIGNAL TRANSDUCTION HISTIDINE KINASE J"/>
    <property type="match status" value="1"/>
</dbReference>
<evidence type="ECO:0000259" key="13">
    <source>
        <dbReference type="PROSITE" id="PS50110"/>
    </source>
</evidence>
<dbReference type="Gene3D" id="3.40.50.2300">
    <property type="match status" value="2"/>
</dbReference>
<feature type="domain" description="Response regulatory" evidence="13">
    <location>
        <begin position="1038"/>
        <end position="1155"/>
    </location>
</feature>
<evidence type="ECO:0000256" key="2">
    <source>
        <dbReference type="ARBA" id="ARBA00012438"/>
    </source>
</evidence>
<dbReference type="FunFam" id="3.30.565.10:FF:000010">
    <property type="entry name" value="Sensor histidine kinase RcsC"/>
    <property type="match status" value="1"/>
</dbReference>
<evidence type="ECO:0000256" key="10">
    <source>
        <dbReference type="ARBA" id="ARBA00068150"/>
    </source>
</evidence>
<evidence type="ECO:0000256" key="8">
    <source>
        <dbReference type="ARBA" id="ARBA00023012"/>
    </source>
</evidence>
<dbReference type="Proteomes" id="UP000294850">
    <property type="component" value="Unassembled WGS sequence"/>
</dbReference>
<dbReference type="InterPro" id="IPR000700">
    <property type="entry name" value="PAS-assoc_C"/>
</dbReference>
<dbReference type="PROSITE" id="PS50110">
    <property type="entry name" value="RESPONSE_REGULATORY"/>
    <property type="match status" value="2"/>
</dbReference>
<reference evidence="16 17" key="1">
    <citation type="submission" date="2019-03" db="EMBL/GenBank/DDBJ databases">
        <title>Dyadobacter AR-3-6 sp. nov., isolated from arctic soil.</title>
        <authorList>
            <person name="Chaudhary D.K."/>
        </authorList>
    </citation>
    <scope>NUCLEOTIDE SEQUENCE [LARGE SCALE GENOMIC DNA]</scope>
    <source>
        <strain evidence="16 17">AR-3-6</strain>
    </source>
</reference>
<dbReference type="Pfam" id="PF00512">
    <property type="entry name" value="HisKA"/>
    <property type="match status" value="1"/>
</dbReference>
<dbReference type="CDD" id="cd00156">
    <property type="entry name" value="REC"/>
    <property type="match status" value="1"/>
</dbReference>
<dbReference type="InterPro" id="IPR003594">
    <property type="entry name" value="HATPase_dom"/>
</dbReference>
<gene>
    <name evidence="16" type="ORF">E0F88_12750</name>
</gene>
<dbReference type="EC" id="2.7.13.3" evidence="2"/>
<dbReference type="InterPro" id="IPR011006">
    <property type="entry name" value="CheY-like_superfamily"/>
</dbReference>
<keyword evidence="8" id="KW-0902">Two-component regulatory system</keyword>
<dbReference type="SUPFAM" id="SSF47384">
    <property type="entry name" value="Homodimeric domain of signal transducing histidine kinase"/>
    <property type="match status" value="1"/>
</dbReference>
<dbReference type="PROSITE" id="PS50113">
    <property type="entry name" value="PAC"/>
    <property type="match status" value="3"/>
</dbReference>
<organism evidence="16 17">
    <name type="scientific">Dyadobacter psychrotolerans</name>
    <dbReference type="NCBI Taxonomy" id="2541721"/>
    <lineage>
        <taxon>Bacteria</taxon>
        <taxon>Pseudomonadati</taxon>
        <taxon>Bacteroidota</taxon>
        <taxon>Cytophagia</taxon>
        <taxon>Cytophagales</taxon>
        <taxon>Spirosomataceae</taxon>
        <taxon>Dyadobacter</taxon>
    </lineage>
</organism>
<keyword evidence="6 16" id="KW-0418">Kinase</keyword>
<comment type="subunit">
    <text evidence="9">At low DSF concentrations, interacts with RpfF.</text>
</comment>
<dbReference type="SMART" id="SM00086">
    <property type="entry name" value="PAC"/>
    <property type="match status" value="4"/>
</dbReference>
<dbReference type="Gene3D" id="1.10.287.130">
    <property type="match status" value="1"/>
</dbReference>
<dbReference type="InterPro" id="IPR036097">
    <property type="entry name" value="HisK_dim/P_sf"/>
</dbReference>
<dbReference type="InterPro" id="IPR005467">
    <property type="entry name" value="His_kinase_dom"/>
</dbReference>
<dbReference type="SMART" id="SM00387">
    <property type="entry name" value="HATPase_c"/>
    <property type="match status" value="1"/>
</dbReference>
<dbReference type="CDD" id="cd17546">
    <property type="entry name" value="REC_hyHK_CKI1_RcsC-like"/>
    <property type="match status" value="1"/>
</dbReference>
<feature type="domain" description="Histidine kinase" evidence="12">
    <location>
        <begin position="799"/>
        <end position="1021"/>
    </location>
</feature>
<name>A0A4R5DM75_9BACT</name>
<evidence type="ECO:0000256" key="4">
    <source>
        <dbReference type="ARBA" id="ARBA00022679"/>
    </source>
</evidence>
<dbReference type="FunFam" id="1.10.287.130:FF:000002">
    <property type="entry name" value="Two-component osmosensing histidine kinase"/>
    <property type="match status" value="1"/>
</dbReference>
<protein>
    <recommendedName>
        <fullName evidence="10">Sensory/regulatory protein RpfC</fullName>
        <ecNumber evidence="2">2.7.13.3</ecNumber>
    </recommendedName>
</protein>
<dbReference type="PROSITE" id="PS50112">
    <property type="entry name" value="PAS"/>
    <property type="match status" value="2"/>
</dbReference>
<dbReference type="InterPro" id="IPR004358">
    <property type="entry name" value="Sig_transdc_His_kin-like_C"/>
</dbReference>
<dbReference type="PANTHER" id="PTHR45339">
    <property type="entry name" value="HYBRID SIGNAL TRANSDUCTION HISTIDINE KINASE J"/>
    <property type="match status" value="1"/>
</dbReference>
<dbReference type="InterPro" id="IPR001610">
    <property type="entry name" value="PAC"/>
</dbReference>